<dbReference type="EMBL" id="QRQE01000061">
    <property type="protein sequence ID" value="RHM70280.1"/>
    <property type="molecule type" value="Genomic_DNA"/>
</dbReference>
<sequence>MENKNKIRKKAAILSVADLRHMTCANFFCEYFKRNKIDFDFICIQRYEKPAKTIYDCEMYQYKSILPTNIGSYKKMKVFYEFKKYADSVIKNNNYDLIVVWGENAAWLFNKTLKKHRNYCVNIRDFLEGKNKIFIPVLKNTLKHARFNTTPAPGGINYLGIEKLVMLNKDYQVLHNYKKTKRFTRSTGIIRITYMGIIPEYISTFKKILSIFKNDSRFVLAYYGKDAEVELKEYAEENGIHNVILGGAFSPDKTSELLEATDIINSVYGTENTGVETAIGVKESYGPLLHIPVLSDSGSYFSDLSEKYGFGKGVSIDDNMPDVVYNWYTGIVSQEFDFGCDQYCEWLEKINSKIEKELDKII</sequence>
<dbReference type="Proteomes" id="UP000285610">
    <property type="component" value="Unassembled WGS sequence"/>
</dbReference>
<comment type="caution">
    <text evidence="1">The sequence shown here is derived from an EMBL/GenBank/DDBJ whole genome shotgun (WGS) entry which is preliminary data.</text>
</comment>
<accession>A0A415S477</accession>
<evidence type="ECO:0000313" key="2">
    <source>
        <dbReference type="Proteomes" id="UP000285610"/>
    </source>
</evidence>
<name>A0A415S477_MEDGN</name>
<evidence type="ECO:0008006" key="3">
    <source>
        <dbReference type="Google" id="ProtNLM"/>
    </source>
</evidence>
<reference evidence="1 2" key="1">
    <citation type="submission" date="2018-08" db="EMBL/GenBank/DDBJ databases">
        <title>A genome reference for cultivated species of the human gut microbiota.</title>
        <authorList>
            <person name="Zou Y."/>
            <person name="Xue W."/>
            <person name="Luo G."/>
        </authorList>
    </citation>
    <scope>NUCLEOTIDE SEQUENCE [LARGE SCALE GENOMIC DNA]</scope>
    <source>
        <strain evidence="1 2">AF33-12</strain>
    </source>
</reference>
<dbReference type="RefSeq" id="WP_118445252.1">
    <property type="nucleotide sequence ID" value="NZ_JBCPGC010000065.1"/>
</dbReference>
<dbReference type="AlphaFoldDB" id="A0A415S477"/>
<organism evidence="1 2">
    <name type="scientific">Mediterraneibacter gnavus</name>
    <name type="common">Ruminococcus gnavus</name>
    <dbReference type="NCBI Taxonomy" id="33038"/>
    <lineage>
        <taxon>Bacteria</taxon>
        <taxon>Bacillati</taxon>
        <taxon>Bacillota</taxon>
        <taxon>Clostridia</taxon>
        <taxon>Lachnospirales</taxon>
        <taxon>Lachnospiraceae</taxon>
        <taxon>Mediterraneibacter</taxon>
    </lineage>
</organism>
<proteinExistence type="predicted"/>
<evidence type="ECO:0000313" key="1">
    <source>
        <dbReference type="EMBL" id="RHM70280.1"/>
    </source>
</evidence>
<dbReference type="SUPFAM" id="SSF53756">
    <property type="entry name" value="UDP-Glycosyltransferase/glycogen phosphorylase"/>
    <property type="match status" value="1"/>
</dbReference>
<protein>
    <recommendedName>
        <fullName evidence="3">Glycosyltransferase</fullName>
    </recommendedName>
</protein>
<gene>
    <name evidence="1" type="ORF">DWZ50_17205</name>
</gene>